<feature type="transmembrane region" description="Helical" evidence="1">
    <location>
        <begin position="156"/>
        <end position="174"/>
    </location>
</feature>
<sequence length="175" mass="19959">MSEENIAIPSEIIMDSEEEKGGIQTVDQNLNNLISDESNLSPTLQATDIDQNNVETNVAPTSIDDSDTDIDKIIFRELKFKNLEEYKRLLKEFPHGFVGILFKEICDNEKGEFYAYGAFKENNQMIGMIIGIRDYAKIRQFTDLETGLAAMTGKKVFIAFIDFVLNMLLYLSYFV</sequence>
<keyword evidence="2" id="KW-1185">Reference proteome</keyword>
<evidence type="ECO:0000313" key="3">
    <source>
        <dbReference type="WBParaSite" id="PSU_v2.g6481.t1"/>
    </source>
</evidence>
<name>A0A914Z354_9BILA</name>
<accession>A0A914Z354</accession>
<dbReference type="AlphaFoldDB" id="A0A914Z354"/>
<reference evidence="3" key="1">
    <citation type="submission" date="2022-11" db="UniProtKB">
        <authorList>
            <consortium name="WormBaseParasite"/>
        </authorList>
    </citation>
    <scope>IDENTIFICATION</scope>
</reference>
<proteinExistence type="predicted"/>
<dbReference type="Proteomes" id="UP000887577">
    <property type="component" value="Unplaced"/>
</dbReference>
<keyword evidence="1" id="KW-0812">Transmembrane</keyword>
<keyword evidence="1" id="KW-0472">Membrane</keyword>
<evidence type="ECO:0000256" key="1">
    <source>
        <dbReference type="SAM" id="Phobius"/>
    </source>
</evidence>
<evidence type="ECO:0000313" key="2">
    <source>
        <dbReference type="Proteomes" id="UP000887577"/>
    </source>
</evidence>
<organism evidence="2 3">
    <name type="scientific">Panagrolaimus superbus</name>
    <dbReference type="NCBI Taxonomy" id="310955"/>
    <lineage>
        <taxon>Eukaryota</taxon>
        <taxon>Metazoa</taxon>
        <taxon>Ecdysozoa</taxon>
        <taxon>Nematoda</taxon>
        <taxon>Chromadorea</taxon>
        <taxon>Rhabditida</taxon>
        <taxon>Tylenchina</taxon>
        <taxon>Panagrolaimomorpha</taxon>
        <taxon>Panagrolaimoidea</taxon>
        <taxon>Panagrolaimidae</taxon>
        <taxon>Panagrolaimus</taxon>
    </lineage>
</organism>
<keyword evidence="1" id="KW-1133">Transmembrane helix</keyword>
<protein>
    <submittedName>
        <fullName evidence="3">Uncharacterized protein</fullName>
    </submittedName>
</protein>
<dbReference type="WBParaSite" id="PSU_v2.g6481.t1">
    <property type="protein sequence ID" value="PSU_v2.g6481.t1"/>
    <property type="gene ID" value="PSU_v2.g6481"/>
</dbReference>